<dbReference type="EMBL" id="ML978125">
    <property type="protein sequence ID" value="KAF2099810.1"/>
    <property type="molecule type" value="Genomic_DNA"/>
</dbReference>
<organism evidence="2 3">
    <name type="scientific">Rhizodiscina lignyota</name>
    <dbReference type="NCBI Taxonomy" id="1504668"/>
    <lineage>
        <taxon>Eukaryota</taxon>
        <taxon>Fungi</taxon>
        <taxon>Dikarya</taxon>
        <taxon>Ascomycota</taxon>
        <taxon>Pezizomycotina</taxon>
        <taxon>Dothideomycetes</taxon>
        <taxon>Pleosporomycetidae</taxon>
        <taxon>Aulographales</taxon>
        <taxon>Rhizodiscinaceae</taxon>
        <taxon>Rhizodiscina</taxon>
    </lineage>
</organism>
<feature type="coiled-coil region" evidence="1">
    <location>
        <begin position="388"/>
        <end position="425"/>
    </location>
</feature>
<name>A0A9P4IIB7_9PEZI</name>
<proteinExistence type="predicted"/>
<accession>A0A9P4IIB7</accession>
<feature type="coiled-coil region" evidence="1">
    <location>
        <begin position="282"/>
        <end position="344"/>
    </location>
</feature>
<evidence type="ECO:0000256" key="1">
    <source>
        <dbReference type="SAM" id="Coils"/>
    </source>
</evidence>
<gene>
    <name evidence="2" type="ORF">NA57DRAFT_55751</name>
</gene>
<evidence type="ECO:0000313" key="2">
    <source>
        <dbReference type="EMBL" id="KAF2099810.1"/>
    </source>
</evidence>
<evidence type="ECO:0000313" key="3">
    <source>
        <dbReference type="Proteomes" id="UP000799772"/>
    </source>
</evidence>
<keyword evidence="3" id="KW-1185">Reference proteome</keyword>
<sequence>MAGYLNPRNLVATLATVGVGYLFRFFTEQAPESSDEIIPTTTIVYDWAPTPTYTPAPVTSMVYVTIVPTASSCTYFPDEPLETPIYEEANTPVTVNPRVDSAFNSVLLQLFPIDQWVQQYSSHNLAALFTSVLFWLLNARTLFRSLLALLCRLLTRTPKLSAMQQRLRYERLSRQARADNTTQRDMERGWELAYKLSVRFHQTSMEIFHARSDLATADAMHAAALSDLGAFTNPKLLRATDACAVMLQHSSRQTASLQSQLAAKTERAVSLTAQVAQHWREIDELNKANKGLTRSLEYAEGDIATLRSSAQKRRAAYKARADELAQLAREKADLEMQRDDARRALSLADTKLDMTERSLAAVYRQMEDKDRLGAHVTEGLIAARWTAKRTLEKRTAELRKAREQVNALAHAREFLMEKVERLEGRA</sequence>
<dbReference type="Gene3D" id="1.10.287.1490">
    <property type="match status" value="1"/>
</dbReference>
<reference evidence="2" key="1">
    <citation type="journal article" date="2020" name="Stud. Mycol.">
        <title>101 Dothideomycetes genomes: a test case for predicting lifestyles and emergence of pathogens.</title>
        <authorList>
            <person name="Haridas S."/>
            <person name="Albert R."/>
            <person name="Binder M."/>
            <person name="Bloem J."/>
            <person name="Labutti K."/>
            <person name="Salamov A."/>
            <person name="Andreopoulos B."/>
            <person name="Baker S."/>
            <person name="Barry K."/>
            <person name="Bills G."/>
            <person name="Bluhm B."/>
            <person name="Cannon C."/>
            <person name="Castanera R."/>
            <person name="Culley D."/>
            <person name="Daum C."/>
            <person name="Ezra D."/>
            <person name="Gonzalez J."/>
            <person name="Henrissat B."/>
            <person name="Kuo A."/>
            <person name="Liang C."/>
            <person name="Lipzen A."/>
            <person name="Lutzoni F."/>
            <person name="Magnuson J."/>
            <person name="Mondo S."/>
            <person name="Nolan M."/>
            <person name="Ohm R."/>
            <person name="Pangilinan J."/>
            <person name="Park H.-J."/>
            <person name="Ramirez L."/>
            <person name="Alfaro M."/>
            <person name="Sun H."/>
            <person name="Tritt A."/>
            <person name="Yoshinaga Y."/>
            <person name="Zwiers L.-H."/>
            <person name="Turgeon B."/>
            <person name="Goodwin S."/>
            <person name="Spatafora J."/>
            <person name="Crous P."/>
            <person name="Grigoriev I."/>
        </authorList>
    </citation>
    <scope>NUCLEOTIDE SEQUENCE</scope>
    <source>
        <strain evidence="2">CBS 133067</strain>
    </source>
</reference>
<comment type="caution">
    <text evidence="2">The sequence shown here is derived from an EMBL/GenBank/DDBJ whole genome shotgun (WGS) entry which is preliminary data.</text>
</comment>
<dbReference type="Proteomes" id="UP000799772">
    <property type="component" value="Unassembled WGS sequence"/>
</dbReference>
<keyword evidence="1" id="KW-0175">Coiled coil</keyword>
<protein>
    <submittedName>
        <fullName evidence="2">Uncharacterized protein</fullName>
    </submittedName>
</protein>
<dbReference type="AlphaFoldDB" id="A0A9P4IIB7"/>